<evidence type="ECO:0000256" key="5">
    <source>
        <dbReference type="ARBA" id="ARBA00023163"/>
    </source>
</evidence>
<evidence type="ECO:0000256" key="4">
    <source>
        <dbReference type="ARBA" id="ARBA00023159"/>
    </source>
</evidence>
<keyword evidence="2" id="KW-0677">Repeat</keyword>
<sequence length="658" mass="77404">MSFTFLKNLIEFLVSEEWFVNMRFTRRDMKMIEYLRDYEVVELKAMSEYLGVSVKTLKNQLKELSETLKEFGVDVQFVSSNQILVKGHEKFAEVMSVSIPRFEMEFERRFLLLLVLHDNFLTIQEIADELLVSKSYAEKHLAAIMKKYPEDIQAQRHYGIRYAASQNKRREVFVKILFPYLFGEDYIVALEQFDSLHFPLFHYFTKEQMFRTRGAIQALQRMEWFQLTDESLQQLFLYILFLTRHADSENTEKPVAVQEDFINTQEFDGLYEWILGWCQEFRLPDSKEELRYMYTLLLSLRKQKIACQDQIMDKMRHPIKEILKGISERLSADFSEDEDLIEGLSSHIYTTILRGNHLDVETDEYMLKSMKRQYPFGFEMAAIAADYIADIYNLSMKENDLIYLAIHFQAAIERMKDAGEKTKIIIVCHFGAAAARIIRSKIERKLVGVEVTGMYSLQEFKQLKNPDCDYIVTTERILKADFPIIYISMALPEREMQKIKEGIKEIQVNHLLELNILEAIILPIEEKNMESAVKAMVQPLLEEDFVTEEYLQSVLEREEMSSTSLNHIALPHGNPAMVQNTRLVIGRMNHPILWDDSKVSCAFLFAVSSEMLKEKPMLFNTFYRTMADPEVEESIKKLQMEKNLPDEVFRQKLFQILR</sequence>
<keyword evidence="3" id="KW-0805">Transcription regulation</keyword>
<dbReference type="InterPro" id="IPR036634">
    <property type="entry name" value="PRD_sf"/>
</dbReference>
<feature type="domain" description="PRD" evidence="8">
    <location>
        <begin position="310"/>
        <end position="418"/>
    </location>
</feature>
<protein>
    <submittedName>
        <fullName evidence="9">PRD domain-containing protein</fullName>
    </submittedName>
</protein>
<reference evidence="9 10" key="1">
    <citation type="submission" date="2018-08" db="EMBL/GenBank/DDBJ databases">
        <title>A genome reference for cultivated species of the human gut microbiota.</title>
        <authorList>
            <person name="Zou Y."/>
            <person name="Xue W."/>
            <person name="Luo G."/>
        </authorList>
    </citation>
    <scope>NUCLEOTIDE SEQUENCE [LARGE SCALE GENOMIC DNA]</scope>
    <source>
        <strain evidence="9 10">AM48-23BH</strain>
    </source>
</reference>
<evidence type="ECO:0000259" key="7">
    <source>
        <dbReference type="PROSITE" id="PS51099"/>
    </source>
</evidence>
<dbReference type="PANTHER" id="PTHR30185:SF18">
    <property type="entry name" value="TRANSCRIPTIONAL REGULATOR MTLR"/>
    <property type="match status" value="1"/>
</dbReference>
<dbReference type="InterPro" id="IPR002178">
    <property type="entry name" value="PTS_EIIA_type-2_dom"/>
</dbReference>
<dbReference type="InterPro" id="IPR036095">
    <property type="entry name" value="PTS_EIIB-like_sf"/>
</dbReference>
<dbReference type="SUPFAM" id="SSF63520">
    <property type="entry name" value="PTS-regulatory domain, PRD"/>
    <property type="match status" value="1"/>
</dbReference>
<name>A0A413Q1A4_9FIRM</name>
<evidence type="ECO:0000313" key="9">
    <source>
        <dbReference type="EMBL" id="RGZ86332.1"/>
    </source>
</evidence>
<dbReference type="AlphaFoldDB" id="A0A413Q1A4"/>
<evidence type="ECO:0000256" key="3">
    <source>
        <dbReference type="ARBA" id="ARBA00023015"/>
    </source>
</evidence>
<evidence type="ECO:0000256" key="1">
    <source>
        <dbReference type="ARBA" id="ARBA00022679"/>
    </source>
</evidence>
<dbReference type="InterPro" id="IPR050661">
    <property type="entry name" value="BglG_antiterminators"/>
</dbReference>
<comment type="caution">
    <text evidence="9">The sequence shown here is derived from an EMBL/GenBank/DDBJ whole genome shotgun (WGS) entry which is preliminary data.</text>
</comment>
<dbReference type="Proteomes" id="UP000286561">
    <property type="component" value="Unassembled WGS sequence"/>
</dbReference>
<organism evidence="9 10">
    <name type="scientific">Anaerobutyricum hallii</name>
    <dbReference type="NCBI Taxonomy" id="39488"/>
    <lineage>
        <taxon>Bacteria</taxon>
        <taxon>Bacillati</taxon>
        <taxon>Bacillota</taxon>
        <taxon>Clostridia</taxon>
        <taxon>Lachnospirales</taxon>
        <taxon>Lachnospiraceae</taxon>
        <taxon>Anaerobutyricum</taxon>
    </lineage>
</organism>
<dbReference type="InterPro" id="IPR007737">
    <property type="entry name" value="Mga_HTH"/>
</dbReference>
<dbReference type="GO" id="GO:0009401">
    <property type="term" value="P:phosphoenolpyruvate-dependent sugar phosphotransferase system"/>
    <property type="evidence" value="ECO:0007669"/>
    <property type="project" value="InterPro"/>
</dbReference>
<keyword evidence="1" id="KW-0808">Transferase</keyword>
<dbReference type="InterPro" id="IPR016152">
    <property type="entry name" value="PTrfase/Anion_transptr"/>
</dbReference>
<feature type="domain" description="PTS EIIA type-2" evidence="6">
    <location>
        <begin position="513"/>
        <end position="658"/>
    </location>
</feature>
<dbReference type="SUPFAM" id="SSF52794">
    <property type="entry name" value="PTS system IIB component-like"/>
    <property type="match status" value="1"/>
</dbReference>
<dbReference type="Pfam" id="PF00359">
    <property type="entry name" value="PTS_EIIA_2"/>
    <property type="match status" value="1"/>
</dbReference>
<dbReference type="GO" id="GO:0008982">
    <property type="term" value="F:protein-N(PI)-phosphohistidine-sugar phosphotransferase activity"/>
    <property type="evidence" value="ECO:0007669"/>
    <property type="project" value="InterPro"/>
</dbReference>
<dbReference type="PROSITE" id="PS51372">
    <property type="entry name" value="PRD_2"/>
    <property type="match status" value="1"/>
</dbReference>
<dbReference type="EMBL" id="QSEP01000003">
    <property type="protein sequence ID" value="RGZ86332.1"/>
    <property type="molecule type" value="Genomic_DNA"/>
</dbReference>
<dbReference type="Gene3D" id="3.40.930.10">
    <property type="entry name" value="Mannitol-specific EII, Chain A"/>
    <property type="match status" value="1"/>
</dbReference>
<dbReference type="InterPro" id="IPR013011">
    <property type="entry name" value="PTS_EIIB_2"/>
</dbReference>
<dbReference type="PROSITE" id="PS51094">
    <property type="entry name" value="PTS_EIIA_TYPE_2"/>
    <property type="match status" value="1"/>
</dbReference>
<keyword evidence="5" id="KW-0804">Transcription</keyword>
<dbReference type="SUPFAM" id="SSF55804">
    <property type="entry name" value="Phoshotransferase/anion transport protein"/>
    <property type="match status" value="1"/>
</dbReference>
<proteinExistence type="predicted"/>
<dbReference type="Gene3D" id="3.40.50.2300">
    <property type="match status" value="1"/>
</dbReference>
<dbReference type="Gene3D" id="1.10.1790.10">
    <property type="entry name" value="PRD domain"/>
    <property type="match status" value="1"/>
</dbReference>
<dbReference type="Pfam" id="PF05043">
    <property type="entry name" value="Mga"/>
    <property type="match status" value="1"/>
</dbReference>
<evidence type="ECO:0000256" key="2">
    <source>
        <dbReference type="ARBA" id="ARBA00022737"/>
    </source>
</evidence>
<evidence type="ECO:0000259" key="8">
    <source>
        <dbReference type="PROSITE" id="PS51372"/>
    </source>
</evidence>
<dbReference type="CDD" id="cd05568">
    <property type="entry name" value="PTS_IIB_bgl_like"/>
    <property type="match status" value="1"/>
</dbReference>
<keyword evidence="4" id="KW-0010">Activator</keyword>
<dbReference type="PANTHER" id="PTHR30185">
    <property type="entry name" value="CRYPTIC BETA-GLUCOSIDE BGL OPERON ANTITERMINATOR"/>
    <property type="match status" value="1"/>
</dbReference>
<gene>
    <name evidence="9" type="ORF">DW972_01450</name>
</gene>
<dbReference type="GO" id="GO:0006355">
    <property type="term" value="P:regulation of DNA-templated transcription"/>
    <property type="evidence" value="ECO:0007669"/>
    <property type="project" value="InterPro"/>
</dbReference>
<dbReference type="InterPro" id="IPR011608">
    <property type="entry name" value="PRD"/>
</dbReference>
<dbReference type="PROSITE" id="PS51099">
    <property type="entry name" value="PTS_EIIB_TYPE_2"/>
    <property type="match status" value="1"/>
</dbReference>
<accession>A0A413Q1A4</accession>
<feature type="domain" description="PTS EIIB type-2" evidence="7">
    <location>
        <begin position="422"/>
        <end position="511"/>
    </location>
</feature>
<evidence type="ECO:0000259" key="6">
    <source>
        <dbReference type="PROSITE" id="PS51094"/>
    </source>
</evidence>
<evidence type="ECO:0000313" key="10">
    <source>
        <dbReference type="Proteomes" id="UP000286561"/>
    </source>
</evidence>
<dbReference type="Pfam" id="PF00874">
    <property type="entry name" value="PRD"/>
    <property type="match status" value="1"/>
</dbReference>